<dbReference type="Pfam" id="PF12146">
    <property type="entry name" value="Hydrolase_4"/>
    <property type="match status" value="1"/>
</dbReference>
<protein>
    <recommendedName>
        <fullName evidence="1">Serine aminopeptidase S33 domain-containing protein</fullName>
    </recommendedName>
</protein>
<feature type="domain" description="Serine aminopeptidase S33" evidence="1">
    <location>
        <begin position="60"/>
        <end position="316"/>
    </location>
</feature>
<accession>A0A134AYX1</accession>
<dbReference type="OrthoDB" id="9801217at2"/>
<dbReference type="SUPFAM" id="SSF53474">
    <property type="entry name" value="alpha/beta-Hydrolases"/>
    <property type="match status" value="1"/>
</dbReference>
<comment type="caution">
    <text evidence="2">The sequence shown here is derived from an EMBL/GenBank/DDBJ whole genome shotgun (WGS) entry which is preliminary data.</text>
</comment>
<dbReference type="STRING" id="322095.HMPREF3185_02199"/>
<dbReference type="InterPro" id="IPR022742">
    <property type="entry name" value="Hydrolase_4"/>
</dbReference>
<dbReference type="AlphaFoldDB" id="A0A134AYX1"/>
<sequence>MKRRLYILLLLITYSLLSLELSAQWRADSISGYSQRTLQMRDDYAGAVTATLIRHDRTTPSKRALLYVHGYNDYFFQGAMGDSIAQHGIDFYALDLRKYGRSILPHQDAFEVRDLREYYEELGTALKIIREEGAEEVYLMAHSTGGLITSLYLADTKNQDSIRAFILNSPFFDFNFSKAEEKIVLPLLNASAGIAPSKVISGVSKSPDLYAQSLLSRYHGPWDYDTHLKKDYGHPIRLGWLRAIRRGHKRVQRGLQLPMPILLMSSDKSIRAKGAWQEAFGKADLVLDVEDIQRYGKKLGPQVEAHRIPNGLHDLFLSSDSTAYATVYRTLFTFLDSLHSTSHP</sequence>
<gene>
    <name evidence="2" type="ORF">HMPREF3185_02199</name>
</gene>
<evidence type="ECO:0000259" key="1">
    <source>
        <dbReference type="Pfam" id="PF12146"/>
    </source>
</evidence>
<keyword evidence="3" id="KW-1185">Reference proteome</keyword>
<proteinExistence type="predicted"/>
<dbReference type="InterPro" id="IPR029058">
    <property type="entry name" value="AB_hydrolase_fold"/>
</dbReference>
<dbReference type="Gene3D" id="3.40.50.1820">
    <property type="entry name" value="alpha/beta hydrolase"/>
    <property type="match status" value="1"/>
</dbReference>
<name>A0A134AYX1_9PORP</name>
<organism evidence="2 3">
    <name type="scientific">Porphyromonas somerae</name>
    <dbReference type="NCBI Taxonomy" id="322095"/>
    <lineage>
        <taxon>Bacteria</taxon>
        <taxon>Pseudomonadati</taxon>
        <taxon>Bacteroidota</taxon>
        <taxon>Bacteroidia</taxon>
        <taxon>Bacteroidales</taxon>
        <taxon>Porphyromonadaceae</taxon>
        <taxon>Porphyromonas</taxon>
    </lineage>
</organism>
<dbReference type="Proteomes" id="UP000070224">
    <property type="component" value="Unassembled WGS sequence"/>
</dbReference>
<evidence type="ECO:0000313" key="3">
    <source>
        <dbReference type="Proteomes" id="UP000070224"/>
    </source>
</evidence>
<dbReference type="EMBL" id="LSDK01000152">
    <property type="protein sequence ID" value="KXB72884.1"/>
    <property type="molecule type" value="Genomic_DNA"/>
</dbReference>
<evidence type="ECO:0000313" key="2">
    <source>
        <dbReference type="EMBL" id="KXB72884.1"/>
    </source>
</evidence>
<dbReference type="PANTHER" id="PTHR11614">
    <property type="entry name" value="PHOSPHOLIPASE-RELATED"/>
    <property type="match status" value="1"/>
</dbReference>
<dbReference type="RefSeq" id="WP_060936186.1">
    <property type="nucleotide sequence ID" value="NZ_KQ960466.1"/>
</dbReference>
<dbReference type="PATRIC" id="fig|322095.3.peg.2178"/>
<reference evidence="3" key="1">
    <citation type="submission" date="2016-01" db="EMBL/GenBank/DDBJ databases">
        <authorList>
            <person name="Mitreva M."/>
            <person name="Pepin K.H."/>
            <person name="Mihindukulasuriya K.A."/>
            <person name="Fulton R."/>
            <person name="Fronick C."/>
            <person name="O'Laughlin M."/>
            <person name="Miner T."/>
            <person name="Herter B."/>
            <person name="Rosa B.A."/>
            <person name="Cordes M."/>
            <person name="Tomlinson C."/>
            <person name="Wollam A."/>
            <person name="Palsikar V.B."/>
            <person name="Mardis E.R."/>
            <person name="Wilson R.K."/>
        </authorList>
    </citation>
    <scope>NUCLEOTIDE SEQUENCE [LARGE SCALE GENOMIC DNA]</scope>
    <source>
        <strain evidence="3">KA00683</strain>
    </source>
</reference>
<dbReference type="InterPro" id="IPR051044">
    <property type="entry name" value="MAG_DAG_Lipase"/>
</dbReference>